<feature type="chain" id="PRO_5037035768" description="Gliding motility lipoprotein GldD" evidence="1">
    <location>
        <begin position="23"/>
        <end position="174"/>
    </location>
</feature>
<sequence>MKKSFSLVLSLMVLFVVSSCGSEDDDTCTKMIAIPHYKVVNNQFEAYNVTEEVACDFVEPENSGPPELQNFSYEVLYFTFIPDTGHKTSRLKFEIKLNNPNNYAVEGLAFLTTRVDGDSFEYYGNYSKLATVSCNKIAANSSCTLTFDQEYALKPEEENPTAIELVSVAYYVAN</sequence>
<evidence type="ECO:0000256" key="1">
    <source>
        <dbReference type="SAM" id="SignalP"/>
    </source>
</evidence>
<dbReference type="RefSeq" id="WP_199598154.1">
    <property type="nucleotide sequence ID" value="NZ_JAEHJZ010000010.1"/>
</dbReference>
<reference evidence="2 3" key="1">
    <citation type="submission" date="2020-09" db="EMBL/GenBank/DDBJ databases">
        <title>Draft genome of Gelidibacter salicanalis PAMC21136.</title>
        <authorList>
            <person name="Park H."/>
        </authorList>
    </citation>
    <scope>NUCLEOTIDE SEQUENCE [LARGE SCALE GENOMIC DNA]</scope>
    <source>
        <strain evidence="2 3">PAMC21136</strain>
    </source>
</reference>
<dbReference type="AlphaFoldDB" id="A0A934NC42"/>
<evidence type="ECO:0000313" key="2">
    <source>
        <dbReference type="EMBL" id="MBJ7880320.1"/>
    </source>
</evidence>
<name>A0A934NC42_9FLAO</name>
<dbReference type="Proteomes" id="UP000662373">
    <property type="component" value="Unassembled WGS sequence"/>
</dbReference>
<keyword evidence="3" id="KW-1185">Reference proteome</keyword>
<organism evidence="2 3">
    <name type="scientific">Gelidibacter salicanalis</name>
    <dbReference type="NCBI Taxonomy" id="291193"/>
    <lineage>
        <taxon>Bacteria</taxon>
        <taxon>Pseudomonadati</taxon>
        <taxon>Bacteroidota</taxon>
        <taxon>Flavobacteriia</taxon>
        <taxon>Flavobacteriales</taxon>
        <taxon>Flavobacteriaceae</taxon>
        <taxon>Gelidibacter</taxon>
    </lineage>
</organism>
<keyword evidence="1" id="KW-0732">Signal</keyword>
<proteinExistence type="predicted"/>
<dbReference type="PROSITE" id="PS51257">
    <property type="entry name" value="PROKAR_LIPOPROTEIN"/>
    <property type="match status" value="1"/>
</dbReference>
<comment type="caution">
    <text evidence="2">The sequence shown here is derived from an EMBL/GenBank/DDBJ whole genome shotgun (WGS) entry which is preliminary data.</text>
</comment>
<gene>
    <name evidence="2" type="ORF">JEM65_06585</name>
</gene>
<evidence type="ECO:0008006" key="4">
    <source>
        <dbReference type="Google" id="ProtNLM"/>
    </source>
</evidence>
<feature type="signal peptide" evidence="1">
    <location>
        <begin position="1"/>
        <end position="22"/>
    </location>
</feature>
<protein>
    <recommendedName>
        <fullName evidence="4">Gliding motility lipoprotein GldD</fullName>
    </recommendedName>
</protein>
<accession>A0A934NC42</accession>
<evidence type="ECO:0000313" key="3">
    <source>
        <dbReference type="Proteomes" id="UP000662373"/>
    </source>
</evidence>
<dbReference type="EMBL" id="JAEHJZ010000010">
    <property type="protein sequence ID" value="MBJ7880320.1"/>
    <property type="molecule type" value="Genomic_DNA"/>
</dbReference>